<accession>A0A6J6UP76</accession>
<gene>
    <name evidence="1" type="ORF">UFOPK2766_02173</name>
</gene>
<dbReference type="AlphaFoldDB" id="A0A6J6UP76"/>
<organism evidence="1">
    <name type="scientific">freshwater metagenome</name>
    <dbReference type="NCBI Taxonomy" id="449393"/>
    <lineage>
        <taxon>unclassified sequences</taxon>
        <taxon>metagenomes</taxon>
        <taxon>ecological metagenomes</taxon>
    </lineage>
</organism>
<name>A0A6J6UP76_9ZZZZ</name>
<protein>
    <submittedName>
        <fullName evidence="1">Unannotated protein</fullName>
    </submittedName>
</protein>
<evidence type="ECO:0000313" key="1">
    <source>
        <dbReference type="EMBL" id="CAB4760297.1"/>
    </source>
</evidence>
<reference evidence="1" key="1">
    <citation type="submission" date="2020-05" db="EMBL/GenBank/DDBJ databases">
        <authorList>
            <person name="Chiriac C."/>
            <person name="Salcher M."/>
            <person name="Ghai R."/>
            <person name="Kavagutti S V."/>
        </authorList>
    </citation>
    <scope>NUCLEOTIDE SEQUENCE</scope>
</reference>
<dbReference type="EMBL" id="CAEZYU010000148">
    <property type="protein sequence ID" value="CAB4760297.1"/>
    <property type="molecule type" value="Genomic_DNA"/>
</dbReference>
<proteinExistence type="predicted"/>
<sequence length="208" mass="22413">MIAHGCEHRPDADTRWVSACTFCATPHCSNAALKRVVCKKSMQNHSVGQAASELQGALADSGEHHRNFLIERGVKAQHWVVACGAVMAKDHFSSPQPAIQVNGICHLRHGDMRQAHDVEQCIKPSTKAERKAAFSEAMHGHGKGRSDQRVTSVVIRCGGCNAEGGADGPCRAAERSCVFGIEPLRNECGSQSKCFCCMALSDQVSWCA</sequence>